<proteinExistence type="predicted"/>
<feature type="transmembrane region" description="Helical" evidence="1">
    <location>
        <begin position="245"/>
        <end position="266"/>
    </location>
</feature>
<feature type="transmembrane region" description="Helical" evidence="1">
    <location>
        <begin position="20"/>
        <end position="44"/>
    </location>
</feature>
<keyword evidence="3" id="KW-1185">Reference proteome</keyword>
<protein>
    <recommendedName>
        <fullName evidence="4">Taste receptor type 2</fullName>
    </recommendedName>
</protein>
<gene>
    <name evidence="2" type="ORF">CVLEPA_LOCUS14883</name>
</gene>
<keyword evidence="1" id="KW-0812">Transmembrane</keyword>
<organism evidence="2 3">
    <name type="scientific">Clavelina lepadiformis</name>
    <name type="common">Light-bulb sea squirt</name>
    <name type="synonym">Ascidia lepadiformis</name>
    <dbReference type="NCBI Taxonomy" id="159417"/>
    <lineage>
        <taxon>Eukaryota</taxon>
        <taxon>Metazoa</taxon>
        <taxon>Chordata</taxon>
        <taxon>Tunicata</taxon>
        <taxon>Ascidiacea</taxon>
        <taxon>Aplousobranchia</taxon>
        <taxon>Clavelinidae</taxon>
        <taxon>Clavelina</taxon>
    </lineage>
</organism>
<evidence type="ECO:0000313" key="3">
    <source>
        <dbReference type="Proteomes" id="UP001642483"/>
    </source>
</evidence>
<feature type="transmembrane region" description="Helical" evidence="1">
    <location>
        <begin position="143"/>
        <end position="165"/>
    </location>
</feature>
<feature type="transmembrane region" description="Helical" evidence="1">
    <location>
        <begin position="278"/>
        <end position="301"/>
    </location>
</feature>
<feature type="transmembrane region" description="Helical" evidence="1">
    <location>
        <begin position="194"/>
        <end position="218"/>
    </location>
</feature>
<feature type="transmembrane region" description="Helical" evidence="1">
    <location>
        <begin position="96"/>
        <end position="122"/>
    </location>
</feature>
<feature type="transmembrane region" description="Helical" evidence="1">
    <location>
        <begin position="65"/>
        <end position="90"/>
    </location>
</feature>
<accession>A0ABP0FXF6</accession>
<evidence type="ECO:0008006" key="4">
    <source>
        <dbReference type="Google" id="ProtNLM"/>
    </source>
</evidence>
<keyword evidence="1" id="KW-1133">Transmembrane helix</keyword>
<dbReference type="Proteomes" id="UP001642483">
    <property type="component" value="Unassembled WGS sequence"/>
</dbReference>
<evidence type="ECO:0000313" key="2">
    <source>
        <dbReference type="EMBL" id="CAK8683860.1"/>
    </source>
</evidence>
<comment type="caution">
    <text evidence="2">The sequence shown here is derived from an EMBL/GenBank/DDBJ whole genome shotgun (WGS) entry which is preliminary data.</text>
</comment>
<reference evidence="2 3" key="1">
    <citation type="submission" date="2024-02" db="EMBL/GenBank/DDBJ databases">
        <authorList>
            <person name="Daric V."/>
            <person name="Darras S."/>
        </authorList>
    </citation>
    <scope>NUCLEOTIDE SEQUENCE [LARGE SCALE GENOMIC DNA]</scope>
</reference>
<name>A0ABP0FXF6_CLALP</name>
<evidence type="ECO:0000256" key="1">
    <source>
        <dbReference type="SAM" id="Phobius"/>
    </source>
</evidence>
<sequence length="330" mass="37427">MNQTRNFSLHLYRNEGRATAIITLETFLLVWGIYLLISLIYYVATKLRSLPDCIITQHCQRRKRVLFGLVVCFAVIVVSKLVLVQCMYYFPTHLATGSVCATFALVFQVLNSIGHVALYLFLWLRQYTLYQEPHLRLYATPCLLRFSYAVLAAIIMGGTAAIVTIPLSNAEANFNVIEGTNECVLIMEDQLNSVVIYAGYSLAVAMQICTLSLFIHILRRYLQSINVNVNLKAAGFRSNKRLHRLLRNCTMAAAVSAIADVIAVAMRVTYLQTSPESIFYAIAVTDSLISLVCTIFCFSNWKELLWPWVRSQNVDRQVRRDSRPSISSWL</sequence>
<keyword evidence="1" id="KW-0472">Membrane</keyword>
<dbReference type="EMBL" id="CAWYQH010000097">
    <property type="protein sequence ID" value="CAK8683860.1"/>
    <property type="molecule type" value="Genomic_DNA"/>
</dbReference>